<dbReference type="Proteomes" id="UP000008956">
    <property type="component" value="Chromosome"/>
</dbReference>
<organism evidence="1 2">
    <name type="scientific">[Ruminococcus] torques L2-14</name>
    <dbReference type="NCBI Taxonomy" id="657313"/>
    <lineage>
        <taxon>Bacteria</taxon>
        <taxon>Bacillati</taxon>
        <taxon>Bacillota</taxon>
        <taxon>Clostridia</taxon>
        <taxon>Lachnospirales</taxon>
        <taxon>Lachnospiraceae</taxon>
        <taxon>Mediterraneibacter</taxon>
    </lineage>
</organism>
<dbReference type="HOGENOM" id="CLU_2957929_0_0_9"/>
<accession>D4M2P4</accession>
<evidence type="ECO:0000313" key="1">
    <source>
        <dbReference type="EMBL" id="CBL25506.1"/>
    </source>
</evidence>
<name>D4M2P4_9FIRM</name>
<gene>
    <name evidence="1" type="ORF">RTO_07940</name>
</gene>
<dbReference type="KEGG" id="rto:RTO_07940"/>
<protein>
    <submittedName>
        <fullName evidence="1">Uncharacterized protein</fullName>
    </submittedName>
</protein>
<evidence type="ECO:0000313" key="2">
    <source>
        <dbReference type="Proteomes" id="UP000008956"/>
    </source>
</evidence>
<reference evidence="1 2" key="1">
    <citation type="submission" date="2010-03" db="EMBL/GenBank/DDBJ databases">
        <title>The genome sequence of Ruminococcus torques L2-14.</title>
        <authorList>
            <consortium name="metaHIT consortium -- http://www.metahit.eu/"/>
            <person name="Pajon A."/>
            <person name="Turner K."/>
            <person name="Parkhill J."/>
            <person name="Duncan S."/>
            <person name="Flint H."/>
        </authorList>
    </citation>
    <scope>NUCLEOTIDE SEQUENCE [LARGE SCALE GENOMIC DNA]</scope>
    <source>
        <strain evidence="1 2">L2-14</strain>
    </source>
</reference>
<dbReference type="EMBL" id="FP929055">
    <property type="protein sequence ID" value="CBL25506.1"/>
    <property type="molecule type" value="Genomic_DNA"/>
</dbReference>
<reference evidence="1 2" key="2">
    <citation type="submission" date="2010-03" db="EMBL/GenBank/DDBJ databases">
        <authorList>
            <person name="Pajon A."/>
        </authorList>
    </citation>
    <scope>NUCLEOTIDE SEQUENCE [LARGE SCALE GENOMIC DNA]</scope>
    <source>
        <strain evidence="1 2">L2-14</strain>
    </source>
</reference>
<dbReference type="AlphaFoldDB" id="D4M2P4"/>
<proteinExistence type="predicted"/>
<sequence>MVRVFKSTKRGDIVVRELQNREASQRISLEQFPKKNYKNRKSIQKKEPTIARAYQNGGF</sequence>